<dbReference type="EMBL" id="SRMF01000015">
    <property type="protein sequence ID" value="TGG90230.1"/>
    <property type="molecule type" value="Genomic_DNA"/>
</dbReference>
<name>A0A4Z0W9S0_9GAMM</name>
<evidence type="ECO:0000313" key="2">
    <source>
        <dbReference type="EMBL" id="TGG90230.1"/>
    </source>
</evidence>
<comment type="caution">
    <text evidence="2">The sequence shown here is derived from an EMBL/GenBank/DDBJ whole genome shotgun (WGS) entry which is preliminary data.</text>
</comment>
<dbReference type="Gene3D" id="2.40.370.10">
    <property type="entry name" value="AttH-like domain"/>
    <property type="match status" value="2"/>
</dbReference>
<accession>A0A4Z0W9S0</accession>
<sequence>MNNRIWLSVCLLLLAACSDGPDRTSAPAQQGFAGLGLAADAFATVERGGELAFPQDHAAHPEFRIEWWYVTANLEDREGRQYGMQWTLFRQALTPDGGLGHWQDGQVWMAHVGLTAAAEHWHAERFGRSGGGQAGVTTEPDYRVWLDDWSLQSVTAPGSPERGDPLEHIRVQAGTDNLAFDLVLQTDQPLVLHGEDGFSLKSERGQASWYYSQPFYQVNGTLVLGDGAERNVHGTGWLDREWSSQPLAPEQTGWDWFSLQLPDNERLMLFRLREQDNPDSYFAGTHIRSDGSTRPLAPQEIRMQPLETTRVAGRQVPTVWHLEVPVINLDIEARPLNPNAWMDTSIPYWEGPIEFSGSHSGHGYLEMTGY</sequence>
<reference evidence="2 3" key="1">
    <citation type="submission" date="2019-04" db="EMBL/GenBank/DDBJ databases">
        <title>Natronospirillum operosus gen. nov., sp. nov., a haloalkaliphilic satellite isolated from decaying biomass of laboratory culture of cyanobacterium Geitlerinema sp. and proposal of Natronospirillaceae fam. nov. and Saccharospirillaceae fam. nov.</title>
        <authorList>
            <person name="Kevbrin V."/>
            <person name="Boltyanskaya Y."/>
            <person name="Koziaeva V."/>
            <person name="Grouzdev D.S."/>
            <person name="Park M."/>
            <person name="Cho J."/>
        </authorList>
    </citation>
    <scope>NUCLEOTIDE SEQUENCE [LARGE SCALE GENOMIC DNA]</scope>
    <source>
        <strain evidence="2 3">G-116</strain>
    </source>
</reference>
<dbReference type="SUPFAM" id="SSF159245">
    <property type="entry name" value="AttH-like"/>
    <property type="match status" value="1"/>
</dbReference>
<dbReference type="PANTHER" id="PTHR38591">
    <property type="entry name" value="HYDROLASE"/>
    <property type="match status" value="1"/>
</dbReference>
<evidence type="ECO:0000313" key="3">
    <source>
        <dbReference type="Proteomes" id="UP000297475"/>
    </source>
</evidence>
<dbReference type="Proteomes" id="UP000297475">
    <property type="component" value="Unassembled WGS sequence"/>
</dbReference>
<feature type="domain" description="AttH" evidence="1">
    <location>
        <begin position="65"/>
        <end position="244"/>
    </location>
</feature>
<evidence type="ECO:0000259" key="1">
    <source>
        <dbReference type="Pfam" id="PF07143"/>
    </source>
</evidence>
<organism evidence="2 3">
    <name type="scientific">Natronospirillum operosum</name>
    <dbReference type="NCBI Taxonomy" id="2759953"/>
    <lineage>
        <taxon>Bacteria</taxon>
        <taxon>Pseudomonadati</taxon>
        <taxon>Pseudomonadota</taxon>
        <taxon>Gammaproteobacteria</taxon>
        <taxon>Oceanospirillales</taxon>
        <taxon>Natronospirillaceae</taxon>
        <taxon>Natronospirillum</taxon>
    </lineage>
</organism>
<dbReference type="PROSITE" id="PS51257">
    <property type="entry name" value="PROKAR_LIPOPROTEIN"/>
    <property type="match status" value="1"/>
</dbReference>
<gene>
    <name evidence="2" type="ORF">E4656_19075</name>
</gene>
<proteinExistence type="predicted"/>
<dbReference type="InterPro" id="IPR023374">
    <property type="entry name" value="AttH-like_dom_sf"/>
</dbReference>
<dbReference type="OrthoDB" id="9770826at2"/>
<dbReference type="PANTHER" id="PTHR38591:SF1">
    <property type="entry name" value="BLL1000 PROTEIN"/>
    <property type="match status" value="1"/>
</dbReference>
<dbReference type="AlphaFoldDB" id="A0A4Z0W9S0"/>
<dbReference type="InterPro" id="IPR010791">
    <property type="entry name" value="AttH_dom"/>
</dbReference>
<dbReference type="Pfam" id="PF07143">
    <property type="entry name" value="CrtC"/>
    <property type="match status" value="1"/>
</dbReference>
<protein>
    <submittedName>
        <fullName evidence="2">Iron ABC transporter permease</fullName>
    </submittedName>
</protein>
<dbReference type="Pfam" id="PF17186">
    <property type="entry name" value="Lipocalin_9"/>
    <property type="match status" value="1"/>
</dbReference>
<keyword evidence="3" id="KW-1185">Reference proteome</keyword>
<dbReference type="RefSeq" id="WP_135484923.1">
    <property type="nucleotide sequence ID" value="NZ_SRMF01000015.1"/>
</dbReference>